<feature type="region of interest" description="Disordered" evidence="1">
    <location>
        <begin position="279"/>
        <end position="376"/>
    </location>
</feature>
<dbReference type="Proteomes" id="UP000502823">
    <property type="component" value="Unassembled WGS sequence"/>
</dbReference>
<feature type="non-terminal residue" evidence="2">
    <location>
        <position position="395"/>
    </location>
</feature>
<feature type="region of interest" description="Disordered" evidence="1">
    <location>
        <begin position="105"/>
        <end position="228"/>
    </location>
</feature>
<evidence type="ECO:0000313" key="2">
    <source>
        <dbReference type="EMBL" id="GFG40012.1"/>
    </source>
</evidence>
<dbReference type="OrthoDB" id="8196036at2759"/>
<dbReference type="EMBL" id="BLKM01001341">
    <property type="protein sequence ID" value="GFG40012.1"/>
    <property type="molecule type" value="Genomic_DNA"/>
</dbReference>
<feature type="compositionally biased region" description="Low complexity" evidence="1">
    <location>
        <begin position="169"/>
        <end position="183"/>
    </location>
</feature>
<accession>A0A6L2Q8X7</accession>
<name>A0A6L2Q8X7_COPFO</name>
<feature type="region of interest" description="Disordered" evidence="1">
    <location>
        <begin position="1"/>
        <end position="33"/>
    </location>
</feature>
<feature type="compositionally biased region" description="Low complexity" evidence="1">
    <location>
        <begin position="343"/>
        <end position="363"/>
    </location>
</feature>
<proteinExistence type="predicted"/>
<sequence>MALETDRSSPSSASSPGPASSTRPGSDCSTPINGIGTPDSCSSLCCNSNSPQATSILHTPSASHETPQLIHHTPQPPTPLVPASYQEQPCQCCGPVSPLTYAESMPQNVACRSRSPRSSPSSPSHNNQSICNPVHTRTPPFSSPSPHPSSLSPSHHHNQPLKPLPSPPSNTSRTSFSSPSPQSSLPPSPSHNRPNQCSPPEYQQQGSSPSVPSPHPTHNERVPQTTTLPFSVANILRPDFGRRAVITSKQQEPVFRPGGIRRTVTPICDYQRLYRPHDHLSGVQPLPAPKPTKKQTSAWSPVTATSRPTPTVPTERPDFRVSARESSNHQQARNKAVSPPAPTSGTASPPLSPASSTVSAASSNPDEKLLNETTKGPQLWPAWVYCTRYSDRPSS</sequence>
<feature type="compositionally biased region" description="Polar residues" evidence="1">
    <location>
        <begin position="294"/>
        <end position="309"/>
    </location>
</feature>
<feature type="compositionally biased region" description="Low complexity" evidence="1">
    <location>
        <begin position="112"/>
        <end position="124"/>
    </location>
</feature>
<reference evidence="3" key="1">
    <citation type="submission" date="2020-01" db="EMBL/GenBank/DDBJ databases">
        <title>Draft genome sequence of the Termite Coptotermes fromosanus.</title>
        <authorList>
            <person name="Itakura S."/>
            <person name="Yosikawa Y."/>
            <person name="Umezawa K."/>
        </authorList>
    </citation>
    <scope>NUCLEOTIDE SEQUENCE [LARGE SCALE GENOMIC DNA]</scope>
</reference>
<keyword evidence="3" id="KW-1185">Reference proteome</keyword>
<feature type="compositionally biased region" description="Polar residues" evidence="1">
    <location>
        <begin position="191"/>
        <end position="206"/>
    </location>
</feature>
<comment type="caution">
    <text evidence="2">The sequence shown here is derived from an EMBL/GenBank/DDBJ whole genome shotgun (WGS) entry which is preliminary data.</text>
</comment>
<feature type="region of interest" description="Disordered" evidence="1">
    <location>
        <begin position="55"/>
        <end position="88"/>
    </location>
</feature>
<feature type="compositionally biased region" description="Low complexity" evidence="1">
    <location>
        <begin position="8"/>
        <end position="26"/>
    </location>
</feature>
<feature type="compositionally biased region" description="Polar residues" evidence="1">
    <location>
        <begin position="55"/>
        <end position="66"/>
    </location>
</feature>
<protein>
    <submittedName>
        <fullName evidence="2">Uncharacterized protein</fullName>
    </submittedName>
</protein>
<organism evidence="2 3">
    <name type="scientific">Coptotermes formosanus</name>
    <name type="common">Formosan subterranean termite</name>
    <dbReference type="NCBI Taxonomy" id="36987"/>
    <lineage>
        <taxon>Eukaryota</taxon>
        <taxon>Metazoa</taxon>
        <taxon>Ecdysozoa</taxon>
        <taxon>Arthropoda</taxon>
        <taxon>Hexapoda</taxon>
        <taxon>Insecta</taxon>
        <taxon>Pterygota</taxon>
        <taxon>Neoptera</taxon>
        <taxon>Polyneoptera</taxon>
        <taxon>Dictyoptera</taxon>
        <taxon>Blattodea</taxon>
        <taxon>Blattoidea</taxon>
        <taxon>Termitoidae</taxon>
        <taxon>Rhinotermitidae</taxon>
        <taxon>Coptotermes</taxon>
    </lineage>
</organism>
<evidence type="ECO:0000313" key="3">
    <source>
        <dbReference type="Proteomes" id="UP000502823"/>
    </source>
</evidence>
<evidence type="ECO:0000256" key="1">
    <source>
        <dbReference type="SAM" id="MobiDB-lite"/>
    </source>
</evidence>
<gene>
    <name evidence="2" type="ORF">Cfor_12985</name>
</gene>
<dbReference type="InParanoid" id="A0A6L2Q8X7"/>
<dbReference type="AlphaFoldDB" id="A0A6L2Q8X7"/>
<feature type="compositionally biased region" description="Basic and acidic residues" evidence="1">
    <location>
        <begin position="315"/>
        <end position="327"/>
    </location>
</feature>